<dbReference type="GO" id="GO:0005789">
    <property type="term" value="C:endoplasmic reticulum membrane"/>
    <property type="evidence" value="ECO:0007669"/>
    <property type="project" value="UniProtKB-SubCell"/>
</dbReference>
<evidence type="ECO:0000256" key="19">
    <source>
        <dbReference type="ARBA" id="ARBA00022777"/>
    </source>
</evidence>
<dbReference type="EC" id="2.7.11.1" evidence="11"/>
<evidence type="ECO:0000256" key="37">
    <source>
        <dbReference type="ARBA" id="ARBA00078589"/>
    </source>
</evidence>
<evidence type="ECO:0000256" key="25">
    <source>
        <dbReference type="ARBA" id="ARBA00022990"/>
    </source>
</evidence>
<evidence type="ECO:0000256" key="28">
    <source>
        <dbReference type="ARBA" id="ARBA00023136"/>
    </source>
</evidence>
<dbReference type="InterPro" id="IPR003151">
    <property type="entry name" value="PIK-rel_kinase_FAT"/>
</dbReference>
<dbReference type="InterPro" id="IPR018936">
    <property type="entry name" value="PI3/4_kinase_CS"/>
</dbReference>
<evidence type="ECO:0000256" key="9">
    <source>
        <dbReference type="ARBA" id="ARBA00011031"/>
    </source>
</evidence>
<evidence type="ECO:0000256" key="3">
    <source>
        <dbReference type="ARBA" id="ARBA00004262"/>
    </source>
</evidence>
<accession>A0A6A4SRU4</accession>
<dbReference type="SUPFAM" id="SSF48371">
    <property type="entry name" value="ARM repeat"/>
    <property type="match status" value="1"/>
</dbReference>
<evidence type="ECO:0000256" key="32">
    <source>
        <dbReference type="ARBA" id="ARBA00047899"/>
    </source>
</evidence>
<dbReference type="Pfam" id="PF02259">
    <property type="entry name" value="FAT"/>
    <property type="match status" value="1"/>
</dbReference>
<evidence type="ECO:0000256" key="20">
    <source>
        <dbReference type="ARBA" id="ARBA00022787"/>
    </source>
</evidence>
<dbReference type="GO" id="GO:0005886">
    <property type="term" value="C:plasma membrane"/>
    <property type="evidence" value="ECO:0007669"/>
    <property type="project" value="UniProtKB-SubCell"/>
</dbReference>
<keyword evidence="21" id="KW-0256">Endoplasmic reticulum</keyword>
<evidence type="ECO:0000256" key="14">
    <source>
        <dbReference type="ARBA" id="ARBA00022499"/>
    </source>
</evidence>
<sequence>MNHGETIQSINNKLQQPEAASGVLEYAMKHFGELEIQATWYEKLHEWEDALVAYDKKIDMNKEDPELILGRMRCLEALGEWGQLHQQCCEEWTLVSEETQAKMARMAAAAAWGLGHWDSMEEYTCMIPRDTHDGAFYRAVLALHQDLFSLAQQCIDKARDLLDAELTAMAGESYSRAYGAMVSCQMLSELEEVIQYKLVPERRDIIRETWWERLQGCQRIVEDWQRILMVRSLVISPHEDMRTWLKYASLCGKSGRLALAHKTLVLLLGVDPSKQLDHPLPTAHPHVTYAYMKYMWKSARKIDAFQHMQHFVQGMQQQAQHAIAAEDQQHKQEVHKLMARYLWTSLNPCIKAQRPWFPMALVIVHNNTTKLNKIGGENPVYRRNEEKQAWHAWAVMNFEAVLHYKHQNQGRDEKKKLRHASGASANSEASNSDSEAESTDHSPVPSPGQKKANEDLSKTLLLYTVPAVQGFFRSISLSRGNNLQDTLRVLTLWFDYGHWPEVNEALVEGIKTIQIDTWLQVIPQLIARIDTPRALVGRLIHQLLTDIGRYHPQALIYPLTVASKSTTTARHNAANKILKNMCEHCNTLVQQAMMVSEELIRVAILWHEMWHEGLEEASRLYFGERNVKGMFAVLEPLHAMMERGPQTLKETSFNQAYGRDLMEAQDWCRKYMRSGNVKDLTQAWDLYYHVFRRISKQLPQLTSLELQYVSPKLLMCRDLELAVPGTYDPNQPIIRIQSIAASLQVITSKQRPRKLTIMGSNGHEFMFLLKGHEDLRQDERVMQLFGLVNTLLANDPASLRKNLSIQRYAVIPLSTNSGLIGWVPHCDTLHALIRDYREKKKILLNIEHRIMLRMAPDYDHLTLMEKVEVFEHAVNNTAGDDLAKLLWLKSPSSEVWFDRRTNYTRSLAVMSMVGYILGLGDRHPSNLMLDRLSGKILHIDFGDCFEVAMTREKFPEKIPFRLTRMLTNAMEVTGLDGNYRITCHTVMEVLREHRDSVMAVLEAFVYDPLLNWRLMDTNTKGNKRSRTRTDSYTAGQSVEALEGIDLGETTLKKPGTTVPESIHSFIGDGLVQPEALNKKAIQIINRVRDKLTGRDFSHDETLDVPTQVELLIKQATSHENLCQCYIGCQQGDLFGSLALPELLHHPRSTGTCGIPTFQEPRVLDECPAELDPATLPSTEEAHGPDLLKACSNVDSPASMTTYTLSVLPSLGLCRLEDTRTLVLKRPPPLRCRSSTFHFSSGGVTGDKYYLIYGVIRFGSDYTVYLANLALLFELKCLVIAVKLDDKIHSLPVGSGDLRDSDAQQRQQRSPADHCQADSPLRLPERPDRRDHEGETGLCRRADRAKPPVVRDGSLPGGGGLQPPVQPIRLDLHQGQWSHQDRDAFAQGAVVGCRGTQQVLHRDIYFGGEILLKLGKELKGIRRTGILSTTTISAIVKEQLVFDLAWIKSHQFLHVVGVYEQIFDKEGGVEHKQPHAETGEQIKQTTDVDQCSCLGASGKPCDWQEEGHDMYG</sequence>
<comment type="catalytic activity">
    <reaction evidence="32">
        <text>L-threonyl-[protein] + ATP = O-phospho-L-threonyl-[protein] + ADP + H(+)</text>
        <dbReference type="Rhea" id="RHEA:46608"/>
        <dbReference type="Rhea" id="RHEA-COMP:11060"/>
        <dbReference type="Rhea" id="RHEA-COMP:11605"/>
        <dbReference type="ChEBI" id="CHEBI:15378"/>
        <dbReference type="ChEBI" id="CHEBI:30013"/>
        <dbReference type="ChEBI" id="CHEBI:30616"/>
        <dbReference type="ChEBI" id="CHEBI:61977"/>
        <dbReference type="ChEBI" id="CHEBI:456216"/>
        <dbReference type="EC" id="2.7.11.1"/>
    </reaction>
</comment>
<dbReference type="GO" id="GO:0045597">
    <property type="term" value="P:positive regulation of cell differentiation"/>
    <property type="evidence" value="ECO:0007669"/>
    <property type="project" value="UniProtKB-ARBA"/>
</dbReference>
<dbReference type="PANTHER" id="PTHR11139">
    <property type="entry name" value="ATAXIA TELANGIECTASIA MUTATED ATM -RELATED"/>
    <property type="match status" value="1"/>
</dbReference>
<dbReference type="PROSITE" id="PS51189">
    <property type="entry name" value="FAT"/>
    <property type="match status" value="1"/>
</dbReference>
<evidence type="ECO:0000313" key="44">
    <source>
        <dbReference type="EMBL" id="KAF0036723.1"/>
    </source>
</evidence>
<dbReference type="PROSITE" id="PS00915">
    <property type="entry name" value="PI3_4_KINASE_1"/>
    <property type="match status" value="1"/>
</dbReference>
<evidence type="ECO:0000256" key="22">
    <source>
        <dbReference type="ARBA" id="ARBA00022840"/>
    </source>
</evidence>
<dbReference type="EMBL" id="VEVO01000010">
    <property type="protein sequence ID" value="KAF0036723.1"/>
    <property type="molecule type" value="Genomic_DNA"/>
</dbReference>
<dbReference type="GO" id="GO:0005741">
    <property type="term" value="C:mitochondrial outer membrane"/>
    <property type="evidence" value="ECO:0007669"/>
    <property type="project" value="UniProtKB-SubCell"/>
</dbReference>
<keyword evidence="18" id="KW-0547">Nucleotide-binding</keyword>
<evidence type="ECO:0000256" key="10">
    <source>
        <dbReference type="ARBA" id="ARBA00011903"/>
    </source>
</evidence>
<dbReference type="GO" id="GO:0005765">
    <property type="term" value="C:lysosomal membrane"/>
    <property type="evidence" value="ECO:0007669"/>
    <property type="project" value="UniProtKB-SubCell"/>
</dbReference>
<evidence type="ECO:0000256" key="30">
    <source>
        <dbReference type="ARBA" id="ARBA00023242"/>
    </source>
</evidence>
<dbReference type="Pfam" id="PF02260">
    <property type="entry name" value="FATC"/>
    <property type="match status" value="1"/>
</dbReference>
<evidence type="ECO:0000256" key="34">
    <source>
        <dbReference type="ARBA" id="ARBA00051942"/>
    </source>
</evidence>
<evidence type="ECO:0000256" key="8">
    <source>
        <dbReference type="ARBA" id="ARBA00004630"/>
    </source>
</evidence>
<evidence type="ECO:0000256" key="1">
    <source>
        <dbReference type="ARBA" id="ARBA00004202"/>
    </source>
</evidence>
<evidence type="ECO:0000256" key="17">
    <source>
        <dbReference type="ARBA" id="ARBA00022737"/>
    </source>
</evidence>
<evidence type="ECO:0000256" key="27">
    <source>
        <dbReference type="ARBA" id="ARBA00023128"/>
    </source>
</evidence>
<dbReference type="GO" id="GO:0045335">
    <property type="term" value="C:phagocytic vesicle"/>
    <property type="evidence" value="ECO:0007669"/>
    <property type="project" value="UniProtKB-SubCell"/>
</dbReference>
<proteinExistence type="inferred from homology"/>
<evidence type="ECO:0000256" key="13">
    <source>
        <dbReference type="ARBA" id="ARBA00022490"/>
    </source>
</evidence>
<keyword evidence="22" id="KW-0067">ATP-binding</keyword>
<dbReference type="GO" id="GO:0016605">
    <property type="term" value="C:PML body"/>
    <property type="evidence" value="ECO:0007669"/>
    <property type="project" value="UniProtKB-SubCell"/>
</dbReference>
<dbReference type="PROSITE" id="PS00916">
    <property type="entry name" value="PI3_4_KINASE_2"/>
    <property type="match status" value="1"/>
</dbReference>
<evidence type="ECO:0000256" key="7">
    <source>
        <dbReference type="ARBA" id="ARBA00004570"/>
    </source>
</evidence>
<evidence type="ECO:0000313" key="45">
    <source>
        <dbReference type="Proteomes" id="UP000438429"/>
    </source>
</evidence>
<dbReference type="FunFam" id="1.10.1070.11:FF:000074">
    <property type="entry name" value="DJ576K7.1 (FK506 binding protein 12-rapamycin associated protein 1)"/>
    <property type="match status" value="1"/>
</dbReference>
<keyword evidence="29" id="KW-0458">Lysosome</keyword>
<dbReference type="Pfam" id="PF23593">
    <property type="entry name" value="HEAT_ATR"/>
    <property type="match status" value="1"/>
</dbReference>
<dbReference type="GO" id="GO:0005524">
    <property type="term" value="F:ATP binding"/>
    <property type="evidence" value="ECO:0007669"/>
    <property type="project" value="UniProtKB-KW"/>
</dbReference>
<evidence type="ECO:0000256" key="2">
    <source>
        <dbReference type="ARBA" id="ARBA00004255"/>
    </source>
</evidence>
<keyword evidence="31" id="KW-0968">Cytoplasmic vesicle</keyword>
<organism evidence="44 45">
    <name type="scientific">Scophthalmus maximus</name>
    <name type="common">Turbot</name>
    <name type="synonym">Psetta maxima</name>
    <dbReference type="NCBI Taxonomy" id="52904"/>
    <lineage>
        <taxon>Eukaryota</taxon>
        <taxon>Metazoa</taxon>
        <taxon>Chordata</taxon>
        <taxon>Craniata</taxon>
        <taxon>Vertebrata</taxon>
        <taxon>Euteleostomi</taxon>
        <taxon>Actinopterygii</taxon>
        <taxon>Neopterygii</taxon>
        <taxon>Teleostei</taxon>
        <taxon>Neoteleostei</taxon>
        <taxon>Acanthomorphata</taxon>
        <taxon>Carangaria</taxon>
        <taxon>Pleuronectiformes</taxon>
        <taxon>Pleuronectoidei</taxon>
        <taxon>Scophthalmidae</taxon>
        <taxon>Scophthalmus</taxon>
    </lineage>
</organism>
<dbReference type="SMART" id="SM01345">
    <property type="entry name" value="Rapamycin_bind"/>
    <property type="match status" value="1"/>
</dbReference>
<dbReference type="Pfam" id="PF00454">
    <property type="entry name" value="PI3_PI4_kinase"/>
    <property type="match status" value="1"/>
</dbReference>
<feature type="domain" description="FATC" evidence="43">
    <location>
        <begin position="1100"/>
        <end position="1132"/>
    </location>
</feature>
<keyword evidence="26" id="KW-0333">Golgi apparatus</keyword>
<dbReference type="Gene3D" id="1.20.120.150">
    <property type="entry name" value="FKBP12-rapamycin binding domain"/>
    <property type="match status" value="1"/>
</dbReference>
<comment type="catalytic activity">
    <reaction evidence="34">
        <text>L-tyrosyl-[protein] + ATP = O-phospho-L-tyrosyl-[protein] + ADP + H(+)</text>
        <dbReference type="Rhea" id="RHEA:10596"/>
        <dbReference type="Rhea" id="RHEA-COMP:10136"/>
        <dbReference type="Rhea" id="RHEA-COMP:20101"/>
        <dbReference type="ChEBI" id="CHEBI:15378"/>
        <dbReference type="ChEBI" id="CHEBI:30616"/>
        <dbReference type="ChEBI" id="CHEBI:46858"/>
        <dbReference type="ChEBI" id="CHEBI:61978"/>
        <dbReference type="ChEBI" id="CHEBI:456216"/>
        <dbReference type="EC" id="2.7.10.2"/>
    </reaction>
    <physiologicalReaction direction="left-to-right" evidence="34">
        <dbReference type="Rhea" id="RHEA:10597"/>
    </physiologicalReaction>
</comment>
<dbReference type="InterPro" id="IPR026683">
    <property type="entry name" value="TOR_cat"/>
</dbReference>
<evidence type="ECO:0000259" key="41">
    <source>
        <dbReference type="PROSITE" id="PS50290"/>
    </source>
</evidence>
<dbReference type="SMART" id="SM00146">
    <property type="entry name" value="PI3Kc"/>
    <property type="match status" value="1"/>
</dbReference>
<evidence type="ECO:0000256" key="24">
    <source>
        <dbReference type="ARBA" id="ARBA00022848"/>
    </source>
</evidence>
<evidence type="ECO:0000256" key="36">
    <source>
        <dbReference type="ARBA" id="ARBA00078277"/>
    </source>
</evidence>
<dbReference type="GO" id="GO:0016242">
    <property type="term" value="P:negative regulation of macroautophagy"/>
    <property type="evidence" value="ECO:0007669"/>
    <property type="project" value="TreeGrafter"/>
</dbReference>
<evidence type="ECO:0000259" key="43">
    <source>
        <dbReference type="PROSITE" id="PS51190"/>
    </source>
</evidence>
<keyword evidence="12" id="KW-1003">Cell membrane</keyword>
<evidence type="ECO:0000256" key="35">
    <source>
        <dbReference type="ARBA" id="ARBA00076323"/>
    </source>
</evidence>
<dbReference type="SUPFAM" id="SSF47212">
    <property type="entry name" value="FKBP12-rapamycin-binding domain of FKBP-rapamycin-associated protein (FRAP)"/>
    <property type="match status" value="1"/>
</dbReference>
<comment type="caution">
    <text evidence="44">The sequence shown here is derived from an EMBL/GenBank/DDBJ whole genome shotgun (WGS) entry which is preliminary data.</text>
</comment>
<dbReference type="InterPro" id="IPR003152">
    <property type="entry name" value="FATC_dom"/>
</dbReference>
<evidence type="ECO:0000256" key="40">
    <source>
        <dbReference type="SAM" id="MobiDB-lite"/>
    </source>
</evidence>
<dbReference type="GO" id="GO:0031932">
    <property type="term" value="C:TORC2 complex"/>
    <property type="evidence" value="ECO:0007669"/>
    <property type="project" value="TreeGrafter"/>
</dbReference>
<keyword evidence="27" id="KW-0496">Mitochondrion</keyword>
<keyword evidence="24" id="KW-0492">Microsome</keyword>
<keyword evidence="13" id="KW-0963">Cytoplasm</keyword>
<feature type="region of interest" description="Disordered" evidence="40">
    <location>
        <begin position="409"/>
        <end position="451"/>
    </location>
</feature>
<feature type="domain" description="FAT" evidence="42">
    <location>
        <begin position="6"/>
        <end position="565"/>
    </location>
</feature>
<dbReference type="InterPro" id="IPR011009">
    <property type="entry name" value="Kinase-like_dom_sf"/>
</dbReference>
<dbReference type="GO" id="GO:0019216">
    <property type="term" value="P:regulation of lipid metabolic process"/>
    <property type="evidence" value="ECO:0007669"/>
    <property type="project" value="UniProtKB-ARBA"/>
</dbReference>
<dbReference type="FunFam" id="3.30.1010.10:FF:000004">
    <property type="entry name" value="Serine/threonine-protein kinase TOR"/>
    <property type="match status" value="1"/>
</dbReference>
<keyword evidence="20" id="KW-1000">Mitochondrion outer membrane</keyword>
<evidence type="ECO:0000259" key="42">
    <source>
        <dbReference type="PROSITE" id="PS51189"/>
    </source>
</evidence>
<dbReference type="InterPro" id="IPR036738">
    <property type="entry name" value="FRB_sf"/>
</dbReference>
<dbReference type="InterPro" id="IPR036940">
    <property type="entry name" value="PI3/4_kinase_cat_sf"/>
</dbReference>
<evidence type="ECO:0000256" key="12">
    <source>
        <dbReference type="ARBA" id="ARBA00022475"/>
    </source>
</evidence>
<evidence type="ECO:0000256" key="6">
    <source>
        <dbReference type="ARBA" id="ARBA00004524"/>
    </source>
</evidence>
<dbReference type="GO" id="GO:0000139">
    <property type="term" value="C:Golgi membrane"/>
    <property type="evidence" value="ECO:0007669"/>
    <property type="project" value="UniProtKB-SubCell"/>
</dbReference>
<dbReference type="InterPro" id="IPR014009">
    <property type="entry name" value="PIK_FAT"/>
</dbReference>
<dbReference type="CDD" id="cd05169">
    <property type="entry name" value="PIKKc_TOR"/>
    <property type="match status" value="1"/>
</dbReference>
<comment type="subcellular location">
    <subcellularLocation>
        <location evidence="1">Cell membrane</location>
        <topology evidence="1">Peripheral membrane protein</topology>
    </subcellularLocation>
    <subcellularLocation>
        <location evidence="3">Cytoplasmic vesicle</location>
        <location evidence="3">Phagosome</location>
    </subcellularLocation>
    <subcellularLocation>
        <location evidence="5">Endoplasmic reticulum membrane</location>
        <topology evidence="5">Peripheral membrane protein</topology>
        <orientation evidence="5">Cytoplasmic side</orientation>
    </subcellularLocation>
    <subcellularLocation>
        <location evidence="2">Golgi apparatus membrane</location>
        <topology evidence="2">Peripheral membrane protein</topology>
        <orientation evidence="2">Cytoplasmic side</orientation>
    </subcellularLocation>
    <subcellularLocation>
        <location evidence="8">Lysosome membrane</location>
        <topology evidence="8">Peripheral membrane protein</topology>
        <orientation evidence="8">Cytoplasmic side</orientation>
    </subcellularLocation>
    <subcellularLocation>
        <location evidence="6">Microsome membrane</location>
    </subcellularLocation>
    <subcellularLocation>
        <location evidence="7">Mitochondrion outer membrane</location>
        <topology evidence="7">Peripheral membrane protein</topology>
        <orientation evidence="7">Cytoplasmic side</orientation>
    </subcellularLocation>
    <subcellularLocation>
        <location evidence="4">Nucleus</location>
        <location evidence="4">PML body</location>
    </subcellularLocation>
</comment>
<dbReference type="Proteomes" id="UP000438429">
    <property type="component" value="Unassembled WGS sequence"/>
</dbReference>
<evidence type="ECO:0000256" key="39">
    <source>
        <dbReference type="ARBA" id="ARBA00083003"/>
    </source>
</evidence>
<dbReference type="EC" id="2.7.10.2" evidence="10"/>
<evidence type="ECO:0000256" key="11">
    <source>
        <dbReference type="ARBA" id="ARBA00012513"/>
    </source>
</evidence>
<evidence type="ECO:0000256" key="18">
    <source>
        <dbReference type="ARBA" id="ARBA00022741"/>
    </source>
</evidence>
<feature type="region of interest" description="Disordered" evidence="40">
    <location>
        <begin position="1292"/>
        <end position="1362"/>
    </location>
</feature>
<dbReference type="Gene3D" id="1.10.1070.11">
    <property type="entry name" value="Phosphatidylinositol 3-/4-kinase, catalytic domain"/>
    <property type="match status" value="1"/>
</dbReference>
<evidence type="ECO:0000256" key="4">
    <source>
        <dbReference type="ARBA" id="ARBA00004322"/>
    </source>
</evidence>
<comment type="similarity">
    <text evidence="9">Belongs to the PI3/PI4-kinase family.</text>
</comment>
<evidence type="ECO:0000256" key="23">
    <source>
        <dbReference type="ARBA" id="ARBA00022843"/>
    </source>
</evidence>
<keyword evidence="14" id="KW-1017">Isopeptide bond</keyword>
<comment type="catalytic activity">
    <reaction evidence="33">
        <text>L-seryl-[protein] + ATP = O-phospho-L-seryl-[protein] + ADP + H(+)</text>
        <dbReference type="Rhea" id="RHEA:17989"/>
        <dbReference type="Rhea" id="RHEA-COMP:9863"/>
        <dbReference type="Rhea" id="RHEA-COMP:11604"/>
        <dbReference type="ChEBI" id="CHEBI:15378"/>
        <dbReference type="ChEBI" id="CHEBI:29999"/>
        <dbReference type="ChEBI" id="CHEBI:30616"/>
        <dbReference type="ChEBI" id="CHEBI:83421"/>
        <dbReference type="ChEBI" id="CHEBI:456216"/>
        <dbReference type="EC" id="2.7.11.1"/>
    </reaction>
</comment>
<gene>
    <name evidence="44" type="ORF">F2P81_012035</name>
</gene>
<dbReference type="GO" id="GO:0031931">
    <property type="term" value="C:TORC1 complex"/>
    <property type="evidence" value="ECO:0007669"/>
    <property type="project" value="TreeGrafter"/>
</dbReference>
<name>A0A6A4SRU4_SCOMX</name>
<keyword evidence="16" id="KW-0808">Transferase</keyword>
<dbReference type="FunFam" id="1.20.120.150:FF:000001">
    <property type="entry name" value="Serine/threonine-protein kinase TOR"/>
    <property type="match status" value="1"/>
</dbReference>
<dbReference type="GO" id="GO:0009891">
    <property type="term" value="P:positive regulation of biosynthetic process"/>
    <property type="evidence" value="ECO:0007669"/>
    <property type="project" value="UniProtKB-ARBA"/>
</dbReference>
<keyword evidence="19" id="KW-0418">Kinase</keyword>
<keyword evidence="30" id="KW-0539">Nucleus</keyword>
<evidence type="ECO:0000256" key="38">
    <source>
        <dbReference type="ARBA" id="ARBA00082407"/>
    </source>
</evidence>
<evidence type="ECO:0000256" key="16">
    <source>
        <dbReference type="ARBA" id="ARBA00022679"/>
    </source>
</evidence>
<evidence type="ECO:0000256" key="31">
    <source>
        <dbReference type="ARBA" id="ARBA00023329"/>
    </source>
</evidence>
<evidence type="ECO:0000256" key="26">
    <source>
        <dbReference type="ARBA" id="ARBA00023034"/>
    </source>
</evidence>
<dbReference type="PROSITE" id="PS51190">
    <property type="entry name" value="FATC"/>
    <property type="match status" value="1"/>
</dbReference>
<keyword evidence="17" id="KW-0677">Repeat</keyword>
<dbReference type="Pfam" id="PF08771">
    <property type="entry name" value="FRB_dom"/>
    <property type="match status" value="1"/>
</dbReference>
<dbReference type="InterPro" id="IPR050517">
    <property type="entry name" value="DDR_Repair_Kinase"/>
</dbReference>
<evidence type="ECO:0000256" key="29">
    <source>
        <dbReference type="ARBA" id="ARBA00023228"/>
    </source>
</evidence>
<dbReference type="InterPro" id="IPR000403">
    <property type="entry name" value="PI3/4_kinase_cat_dom"/>
</dbReference>
<feature type="domain" description="PI3K/PI4K catalytic" evidence="41">
    <location>
        <begin position="739"/>
        <end position="1052"/>
    </location>
</feature>
<dbReference type="GO" id="GO:0044877">
    <property type="term" value="F:protein-containing complex binding"/>
    <property type="evidence" value="ECO:0007669"/>
    <property type="project" value="InterPro"/>
</dbReference>
<keyword evidence="15" id="KW-0597">Phosphoprotein</keyword>
<protein>
    <recommendedName>
        <fullName evidence="38">FK506-binding protein 12-rapamycin complex-associated protein 1</fullName>
        <ecNumber evidence="10">2.7.10.2</ecNumber>
        <ecNumber evidence="11">2.7.11.1</ecNumber>
    </recommendedName>
    <alternativeName>
        <fullName evidence="39">FKBP12-rapamycin complex-associated protein</fullName>
    </alternativeName>
    <alternativeName>
        <fullName evidence="36">Mammalian target of rapamycin</fullName>
    </alternativeName>
    <alternativeName>
        <fullName evidence="35">Rapamycin target protein 1</fullName>
    </alternativeName>
    <alternativeName>
        <fullName evidence="37">Tyrosine-protein kinase mTOR</fullName>
    </alternativeName>
</protein>
<keyword evidence="23" id="KW-0832">Ubl conjugation</keyword>
<dbReference type="InterPro" id="IPR057564">
    <property type="entry name" value="HEAT_ATR"/>
</dbReference>
<dbReference type="PROSITE" id="PS50290">
    <property type="entry name" value="PI3_4_KINASE_3"/>
    <property type="match status" value="1"/>
</dbReference>
<dbReference type="InterPro" id="IPR009076">
    <property type="entry name" value="FRB_dom"/>
</dbReference>
<evidence type="ECO:0000256" key="33">
    <source>
        <dbReference type="ARBA" id="ARBA00048679"/>
    </source>
</evidence>
<dbReference type="GO" id="GO:0038202">
    <property type="term" value="P:TORC1 signaling"/>
    <property type="evidence" value="ECO:0007669"/>
    <property type="project" value="TreeGrafter"/>
</dbReference>
<keyword evidence="28" id="KW-0472">Membrane</keyword>
<dbReference type="FunFam" id="1.10.1070.11:FF:000058">
    <property type="entry name" value="MTOR isoform 6"/>
    <property type="match status" value="1"/>
</dbReference>
<dbReference type="GO" id="GO:0004715">
    <property type="term" value="F:non-membrane spanning protein tyrosine kinase activity"/>
    <property type="evidence" value="ECO:0007669"/>
    <property type="project" value="UniProtKB-EC"/>
</dbReference>
<dbReference type="GO" id="GO:0005829">
    <property type="term" value="C:cytosol"/>
    <property type="evidence" value="ECO:0007669"/>
    <property type="project" value="UniProtKB-ARBA"/>
</dbReference>
<feature type="compositionally biased region" description="Basic and acidic residues" evidence="40">
    <location>
        <begin position="1322"/>
        <end position="1345"/>
    </location>
</feature>
<evidence type="ECO:0000256" key="15">
    <source>
        <dbReference type="ARBA" id="ARBA00022553"/>
    </source>
</evidence>
<feature type="compositionally biased region" description="Low complexity" evidence="40">
    <location>
        <begin position="420"/>
        <end position="433"/>
    </location>
</feature>
<dbReference type="PANTHER" id="PTHR11139:SF9">
    <property type="entry name" value="SERINE_THREONINE-PROTEIN KINASE MTOR"/>
    <property type="match status" value="1"/>
</dbReference>
<evidence type="ECO:0000256" key="5">
    <source>
        <dbReference type="ARBA" id="ARBA00004397"/>
    </source>
</evidence>
<dbReference type="SMART" id="SM01343">
    <property type="entry name" value="FATC"/>
    <property type="match status" value="1"/>
</dbReference>
<evidence type="ECO:0000256" key="21">
    <source>
        <dbReference type="ARBA" id="ARBA00022824"/>
    </source>
</evidence>
<dbReference type="GO" id="GO:0004674">
    <property type="term" value="F:protein serine/threonine kinase activity"/>
    <property type="evidence" value="ECO:0007669"/>
    <property type="project" value="UniProtKB-EC"/>
</dbReference>
<keyword evidence="25" id="KW-0007">Acetylation</keyword>
<dbReference type="Gene3D" id="3.30.1010.10">
    <property type="entry name" value="Phosphatidylinositol 3-kinase Catalytic Subunit, Chain A, domain 4"/>
    <property type="match status" value="1"/>
</dbReference>
<reference evidence="44 45" key="1">
    <citation type="submission" date="2019-06" db="EMBL/GenBank/DDBJ databases">
        <title>Draft genomes of female and male turbot (Scophthalmus maximus).</title>
        <authorList>
            <person name="Xu H."/>
            <person name="Xu X.-W."/>
            <person name="Shao C."/>
            <person name="Chen S."/>
        </authorList>
    </citation>
    <scope>NUCLEOTIDE SEQUENCE [LARGE SCALE GENOMIC DNA]</scope>
    <source>
        <strain evidence="44">Ysfricsl-2016a</strain>
        <tissue evidence="44">Blood</tissue>
    </source>
</reference>
<dbReference type="InterPro" id="IPR016024">
    <property type="entry name" value="ARM-type_fold"/>
</dbReference>
<dbReference type="SUPFAM" id="SSF56112">
    <property type="entry name" value="Protein kinase-like (PK-like)"/>
    <property type="match status" value="1"/>
</dbReference>